<evidence type="ECO:0000256" key="4">
    <source>
        <dbReference type="ARBA" id="ARBA00022764"/>
    </source>
</evidence>
<keyword evidence="4" id="KW-0574">Periplasm</keyword>
<name>A0A1F6CSX7_HANXR</name>
<feature type="region of interest" description="Disordered" evidence="5">
    <location>
        <begin position="306"/>
        <end position="326"/>
    </location>
</feature>
<dbReference type="PANTHER" id="PTHR36842">
    <property type="entry name" value="PROTEIN TOLB HOMOLOG"/>
    <property type="match status" value="1"/>
</dbReference>
<feature type="region of interest" description="Disordered" evidence="5">
    <location>
        <begin position="442"/>
        <end position="463"/>
    </location>
</feature>
<gene>
    <name evidence="7" type="ORF">A3F84_16205</name>
</gene>
<evidence type="ECO:0000256" key="5">
    <source>
        <dbReference type="SAM" id="MobiDB-lite"/>
    </source>
</evidence>
<dbReference type="GO" id="GO:0017038">
    <property type="term" value="P:protein import"/>
    <property type="evidence" value="ECO:0007669"/>
    <property type="project" value="InterPro"/>
</dbReference>
<evidence type="ECO:0000259" key="6">
    <source>
        <dbReference type="Pfam" id="PF04052"/>
    </source>
</evidence>
<sequence length="463" mass="50619">MKRASDFGLWTSDIFRYIGLILLLSAVCLSPGDEAFAQPAPAPARPDTGVAPVVHLGVKGSRRSVISLALTPFSRDTSDAALNQIAEAIFAVLSEDLRNSARFEVLADSARADTTGQGTLLDRWSAAGARALVRGLVRQKPDGLELYATLYRLPDGKLLIGKAYRVDRERVRGVAHRLSDDIVYSLTGQQGVASSQIAFVSAVRGHKELYLMGYDGHGLRPLTDDRTINRSPAWSPDGRRIVYSSLRQQRWDLFIVDALSGAATPVRTSSTFNTSPAWSPDGRQILFSINDESNIDLYTISVSGWRPRRGTDHPEGDTEPSWSPDGQKVAFTSDRAGTPQVYIMNADGSNIRRLTWEPDAYEGSPRWSPDGRRITFVRRGFDGFDVHVMEVEGGTPFRLTAGGSNENPSWSPDGLQITFCSNRDGGDDIYVMNWDGTNLRRLTSGGGNSSPAWSPAPRQEGGD</sequence>
<dbReference type="EMBL" id="MFKF01000148">
    <property type="protein sequence ID" value="OGG52276.1"/>
    <property type="molecule type" value="Genomic_DNA"/>
</dbReference>
<evidence type="ECO:0000313" key="8">
    <source>
        <dbReference type="Proteomes" id="UP000178606"/>
    </source>
</evidence>
<dbReference type="Gene3D" id="2.120.10.30">
    <property type="entry name" value="TolB, C-terminal domain"/>
    <property type="match status" value="2"/>
</dbReference>
<dbReference type="Gene3D" id="3.40.50.10070">
    <property type="entry name" value="TolB, N-terminal domain"/>
    <property type="match status" value="1"/>
</dbReference>
<evidence type="ECO:0000256" key="3">
    <source>
        <dbReference type="ARBA" id="ARBA00022729"/>
    </source>
</evidence>
<evidence type="ECO:0000256" key="2">
    <source>
        <dbReference type="ARBA" id="ARBA00009820"/>
    </source>
</evidence>
<dbReference type="NCBIfam" id="TIGR02800">
    <property type="entry name" value="propeller_TolB"/>
    <property type="match status" value="1"/>
</dbReference>
<dbReference type="PANTHER" id="PTHR36842:SF1">
    <property type="entry name" value="PROTEIN TOLB"/>
    <property type="match status" value="1"/>
</dbReference>
<dbReference type="Pfam" id="PF04052">
    <property type="entry name" value="TolB_N"/>
    <property type="match status" value="1"/>
</dbReference>
<organism evidence="7 8">
    <name type="scientific">Handelsmanbacteria sp. (strain RIFCSPLOWO2_12_FULL_64_10)</name>
    <dbReference type="NCBI Taxonomy" id="1817868"/>
    <lineage>
        <taxon>Bacteria</taxon>
        <taxon>Candidatus Handelsmaniibacteriota</taxon>
    </lineage>
</organism>
<reference evidence="7 8" key="1">
    <citation type="journal article" date="2016" name="Nat. Commun.">
        <title>Thousands of microbial genomes shed light on interconnected biogeochemical processes in an aquifer system.</title>
        <authorList>
            <person name="Anantharaman K."/>
            <person name="Brown C.T."/>
            <person name="Hug L.A."/>
            <person name="Sharon I."/>
            <person name="Castelle C.J."/>
            <person name="Probst A.J."/>
            <person name="Thomas B.C."/>
            <person name="Singh A."/>
            <person name="Wilkins M.J."/>
            <person name="Karaoz U."/>
            <person name="Brodie E.L."/>
            <person name="Williams K.H."/>
            <person name="Hubbard S.S."/>
            <person name="Banfield J.F."/>
        </authorList>
    </citation>
    <scope>NUCLEOTIDE SEQUENCE [LARGE SCALE GENOMIC DNA]</scope>
    <source>
        <strain evidence="8">RIFCSPLOWO2_12_FULL_64_10</strain>
    </source>
</reference>
<dbReference type="GO" id="GO:0042597">
    <property type="term" value="C:periplasmic space"/>
    <property type="evidence" value="ECO:0007669"/>
    <property type="project" value="UniProtKB-SubCell"/>
</dbReference>
<dbReference type="SUPFAM" id="SSF69304">
    <property type="entry name" value="Tricorn protease N-terminal domain"/>
    <property type="match status" value="1"/>
</dbReference>
<dbReference type="Proteomes" id="UP000178606">
    <property type="component" value="Unassembled WGS sequence"/>
</dbReference>
<evidence type="ECO:0000313" key="7">
    <source>
        <dbReference type="EMBL" id="OGG52276.1"/>
    </source>
</evidence>
<comment type="similarity">
    <text evidence="2">Belongs to the TolB family.</text>
</comment>
<dbReference type="InterPro" id="IPR011659">
    <property type="entry name" value="WD40"/>
</dbReference>
<accession>A0A1F6CSX7</accession>
<proteinExistence type="inferred from homology"/>
<dbReference type="Pfam" id="PF07676">
    <property type="entry name" value="PD40"/>
    <property type="match status" value="5"/>
</dbReference>
<keyword evidence="3" id="KW-0732">Signal</keyword>
<dbReference type="InterPro" id="IPR007195">
    <property type="entry name" value="TolB_N"/>
</dbReference>
<dbReference type="SUPFAM" id="SSF52964">
    <property type="entry name" value="TolB, N-terminal domain"/>
    <property type="match status" value="1"/>
</dbReference>
<dbReference type="AlphaFoldDB" id="A0A1F6CSX7"/>
<evidence type="ECO:0000256" key="1">
    <source>
        <dbReference type="ARBA" id="ARBA00004418"/>
    </source>
</evidence>
<comment type="caution">
    <text evidence="7">The sequence shown here is derived from an EMBL/GenBank/DDBJ whole genome shotgun (WGS) entry which is preliminary data.</text>
</comment>
<comment type="subcellular location">
    <subcellularLocation>
        <location evidence="1">Periplasm</location>
    </subcellularLocation>
</comment>
<protein>
    <submittedName>
        <fullName evidence="7">Tol-Pal system beta propeller repeat protein TolB</fullName>
    </submittedName>
</protein>
<feature type="domain" description="TolB N-terminal" evidence="6">
    <location>
        <begin position="58"/>
        <end position="151"/>
    </location>
</feature>
<dbReference type="InterPro" id="IPR014167">
    <property type="entry name" value="Tol-Pal_TolB"/>
</dbReference>
<dbReference type="InterPro" id="IPR011042">
    <property type="entry name" value="6-blade_b-propeller_TolB-like"/>
</dbReference>